<dbReference type="AlphaFoldDB" id="W4VKQ3"/>
<protein>
    <submittedName>
        <fullName evidence="2">Heme O synthase</fullName>
    </submittedName>
</protein>
<keyword evidence="1" id="KW-0472">Membrane</keyword>
<accession>W4VKQ3</accession>
<keyword evidence="3" id="KW-1185">Reference proteome</keyword>
<evidence type="ECO:0000256" key="1">
    <source>
        <dbReference type="SAM" id="Phobius"/>
    </source>
</evidence>
<dbReference type="Proteomes" id="UP000019102">
    <property type="component" value="Unassembled WGS sequence"/>
</dbReference>
<name>W4VKQ3_9BACI</name>
<feature type="transmembrane region" description="Helical" evidence="1">
    <location>
        <begin position="12"/>
        <end position="33"/>
    </location>
</feature>
<dbReference type="RefSeq" id="WP_268748332.1">
    <property type="nucleotide sequence ID" value="NZ_BAVS01000012.1"/>
</dbReference>
<dbReference type="EMBL" id="BAVS01000012">
    <property type="protein sequence ID" value="GAE93403.1"/>
    <property type="molecule type" value="Genomic_DNA"/>
</dbReference>
<organism evidence="2 3">
    <name type="scientific">Gracilibacillus boraciitolerans JCM 21714</name>
    <dbReference type="NCBI Taxonomy" id="1298598"/>
    <lineage>
        <taxon>Bacteria</taxon>
        <taxon>Bacillati</taxon>
        <taxon>Bacillota</taxon>
        <taxon>Bacilli</taxon>
        <taxon>Bacillales</taxon>
        <taxon>Bacillaceae</taxon>
        <taxon>Gracilibacillus</taxon>
    </lineage>
</organism>
<keyword evidence="1" id="KW-0812">Transmembrane</keyword>
<evidence type="ECO:0000313" key="3">
    <source>
        <dbReference type="Proteomes" id="UP000019102"/>
    </source>
</evidence>
<proteinExistence type="predicted"/>
<evidence type="ECO:0000313" key="2">
    <source>
        <dbReference type="EMBL" id="GAE93403.1"/>
    </source>
</evidence>
<comment type="caution">
    <text evidence="2">The sequence shown here is derived from an EMBL/GenBank/DDBJ whole genome shotgun (WGS) entry which is preliminary data.</text>
</comment>
<gene>
    <name evidence="2" type="ORF">JCM21714_2483</name>
</gene>
<reference evidence="2 3" key="1">
    <citation type="journal article" date="2014" name="Genome Announc.">
        <title>Draft Genome Sequence of the Boron-Tolerant and Moderately Halotolerant Bacterium Gracilibacillus boraciitolerans JCM 21714T.</title>
        <authorList>
            <person name="Ahmed I."/>
            <person name="Oshima K."/>
            <person name="Suda W."/>
            <person name="Kitamura K."/>
            <person name="Iida T."/>
            <person name="Ohmori Y."/>
            <person name="Fujiwara T."/>
            <person name="Hattori M."/>
            <person name="Ohkuma M."/>
        </authorList>
    </citation>
    <scope>NUCLEOTIDE SEQUENCE [LARGE SCALE GENOMIC DNA]</scope>
    <source>
        <strain evidence="2 3">JCM 21714</strain>
    </source>
</reference>
<dbReference type="STRING" id="1298598.JCM21714_2483"/>
<keyword evidence="1" id="KW-1133">Transmembrane helix</keyword>
<sequence length="44" mass="5004">MGWAVIDTAIHPVPLTLFAVMFLWQMPHTYAIAIRSMMIMLGLD</sequence>